<keyword evidence="6" id="KW-1185">Reference proteome</keyword>
<gene>
    <name evidence="5" type="primary">kipI_1</name>
    <name evidence="5" type="ORF">SK3146_04715</name>
</gene>
<proteinExistence type="predicted"/>
<dbReference type="Proteomes" id="UP001057134">
    <property type="component" value="Chromosome"/>
</dbReference>
<evidence type="ECO:0000256" key="3">
    <source>
        <dbReference type="ARBA" id="ARBA00022840"/>
    </source>
</evidence>
<evidence type="ECO:0000259" key="4">
    <source>
        <dbReference type="SMART" id="SM00796"/>
    </source>
</evidence>
<feature type="domain" description="Carboxyltransferase" evidence="4">
    <location>
        <begin position="9"/>
        <end position="225"/>
    </location>
</feature>
<evidence type="ECO:0000256" key="1">
    <source>
        <dbReference type="ARBA" id="ARBA00022741"/>
    </source>
</evidence>
<dbReference type="InterPro" id="IPR010016">
    <property type="entry name" value="PxpB"/>
</dbReference>
<keyword evidence="2" id="KW-0378">Hydrolase</keyword>
<sequence>MSGAERWDPQYEPLGDSAVVIRLGDKIDTVVHRRVKALTAYLHACPFPGMIECVPSFVSVAVYYDPVQVLAKQKERRCGWTTLFQTVCGLLAELIERIREEEAEPEAPRIVRVPVYYGGETGPDLDDVARHCGLEAEEVIRLHSGGTYTVYMIGFAPGFPYLGGMPERIAAPRRHTPRPLVPAGSVGIAGAQTGVYSVATPGGWQIIGRTPLRLFRPEADPPSFLRAGDVVRFYPISLKQYEEFIEEGLGER</sequence>
<protein>
    <submittedName>
        <fullName evidence="5">Kinase A inhibitor</fullName>
    </submittedName>
</protein>
<accession>A0ABY4RS90</accession>
<organism evidence="5 6">
    <name type="scientific">Paenibacillus konkukensis</name>
    <dbReference type="NCBI Taxonomy" id="2020716"/>
    <lineage>
        <taxon>Bacteria</taxon>
        <taxon>Bacillati</taxon>
        <taxon>Bacillota</taxon>
        <taxon>Bacilli</taxon>
        <taxon>Bacillales</taxon>
        <taxon>Paenibacillaceae</taxon>
        <taxon>Paenibacillus</taxon>
    </lineage>
</organism>
<evidence type="ECO:0000256" key="2">
    <source>
        <dbReference type="ARBA" id="ARBA00022801"/>
    </source>
</evidence>
<dbReference type="SUPFAM" id="SSF50891">
    <property type="entry name" value="Cyclophilin-like"/>
    <property type="match status" value="1"/>
</dbReference>
<reference evidence="5" key="2">
    <citation type="journal article" date="2021" name="J Anim Sci Technol">
        <title>Complete genome sequence of Paenibacillus konkukensis sp. nov. SK3146 as a potential probiotic strain.</title>
        <authorList>
            <person name="Jung H.I."/>
            <person name="Park S."/>
            <person name="Niu K.M."/>
            <person name="Lee S.W."/>
            <person name="Kothari D."/>
            <person name="Yi K.J."/>
            <person name="Kim S.K."/>
        </authorList>
    </citation>
    <scope>NUCLEOTIDE SEQUENCE</scope>
    <source>
        <strain evidence="5">SK3146</strain>
    </source>
</reference>
<reference evidence="5" key="1">
    <citation type="submission" date="2018-02" db="EMBL/GenBank/DDBJ databases">
        <authorList>
            <person name="Kim S.-K."/>
            <person name="Jung H.-I."/>
            <person name="Lee S.-W."/>
        </authorList>
    </citation>
    <scope>NUCLEOTIDE SEQUENCE</scope>
    <source>
        <strain evidence="5">SK3146</strain>
    </source>
</reference>
<dbReference type="PANTHER" id="PTHR34698">
    <property type="entry name" value="5-OXOPROLINASE SUBUNIT B"/>
    <property type="match status" value="1"/>
</dbReference>
<dbReference type="EMBL" id="CP027059">
    <property type="protein sequence ID" value="UQZ85426.1"/>
    <property type="molecule type" value="Genomic_DNA"/>
</dbReference>
<keyword evidence="3" id="KW-0067">ATP-binding</keyword>
<evidence type="ECO:0000313" key="6">
    <source>
        <dbReference type="Proteomes" id="UP001057134"/>
    </source>
</evidence>
<dbReference type="SUPFAM" id="SSF160467">
    <property type="entry name" value="PH0987 N-terminal domain-like"/>
    <property type="match status" value="1"/>
</dbReference>
<keyword evidence="1" id="KW-0547">Nucleotide-binding</keyword>
<dbReference type="Gene3D" id="2.40.100.10">
    <property type="entry name" value="Cyclophilin-like"/>
    <property type="match status" value="1"/>
</dbReference>
<dbReference type="InterPro" id="IPR029000">
    <property type="entry name" value="Cyclophilin-like_dom_sf"/>
</dbReference>
<dbReference type="Pfam" id="PF02682">
    <property type="entry name" value="CT_C_D"/>
    <property type="match status" value="1"/>
</dbReference>
<name>A0ABY4RS90_9BACL</name>
<evidence type="ECO:0000313" key="5">
    <source>
        <dbReference type="EMBL" id="UQZ85426.1"/>
    </source>
</evidence>
<dbReference type="PANTHER" id="PTHR34698:SF2">
    <property type="entry name" value="5-OXOPROLINASE SUBUNIT B"/>
    <property type="match status" value="1"/>
</dbReference>
<dbReference type="Gene3D" id="3.30.1360.40">
    <property type="match status" value="1"/>
</dbReference>
<dbReference type="SMART" id="SM00796">
    <property type="entry name" value="AHS1"/>
    <property type="match status" value="1"/>
</dbReference>
<dbReference type="InterPro" id="IPR003833">
    <property type="entry name" value="CT_C_D"/>
</dbReference>
<dbReference type="RefSeq" id="WP_249861058.1">
    <property type="nucleotide sequence ID" value="NZ_CP027059.1"/>
</dbReference>
<dbReference type="NCBIfam" id="TIGR00370">
    <property type="entry name" value="5-oxoprolinase subunit PxpB"/>
    <property type="match status" value="1"/>
</dbReference>